<organism evidence="2 3">
    <name type="scientific">Rheinheimera riviphila</name>
    <dbReference type="NCBI Taxonomy" id="1834037"/>
    <lineage>
        <taxon>Bacteria</taxon>
        <taxon>Pseudomonadati</taxon>
        <taxon>Pseudomonadota</taxon>
        <taxon>Gammaproteobacteria</taxon>
        <taxon>Chromatiales</taxon>
        <taxon>Chromatiaceae</taxon>
        <taxon>Rheinheimera</taxon>
    </lineage>
</organism>
<dbReference type="PANTHER" id="PTHR38834:SF3">
    <property type="entry name" value="SOLUTE-BINDING PROTEIN FAMILY 3_N-TERMINAL DOMAIN-CONTAINING PROTEIN"/>
    <property type="match status" value="1"/>
</dbReference>
<evidence type="ECO:0000256" key="1">
    <source>
        <dbReference type="SAM" id="SignalP"/>
    </source>
</evidence>
<gene>
    <name evidence="2" type="ORF">EOE67_02330</name>
</gene>
<dbReference type="SUPFAM" id="SSF53850">
    <property type="entry name" value="Periplasmic binding protein-like II"/>
    <property type="match status" value="1"/>
</dbReference>
<dbReference type="RefSeq" id="WP_127697419.1">
    <property type="nucleotide sequence ID" value="NZ_SACS01000001.1"/>
</dbReference>
<evidence type="ECO:0000313" key="3">
    <source>
        <dbReference type="Proteomes" id="UP000283077"/>
    </source>
</evidence>
<name>A0A437R5M6_9GAMM</name>
<accession>A0A437R5M6</accession>
<evidence type="ECO:0008006" key="4">
    <source>
        <dbReference type="Google" id="ProtNLM"/>
    </source>
</evidence>
<comment type="caution">
    <text evidence="2">The sequence shown here is derived from an EMBL/GenBank/DDBJ whole genome shotgun (WGS) entry which is preliminary data.</text>
</comment>
<feature type="chain" id="PRO_5019156060" description="Transporter substrate-binding domain-containing protein" evidence="1">
    <location>
        <begin position="21"/>
        <end position="242"/>
    </location>
</feature>
<dbReference type="Proteomes" id="UP000283077">
    <property type="component" value="Unassembled WGS sequence"/>
</dbReference>
<reference evidence="2 3" key="1">
    <citation type="submission" date="2019-01" db="EMBL/GenBank/DDBJ databases">
        <authorList>
            <person name="Chen W.-M."/>
        </authorList>
    </citation>
    <scope>NUCLEOTIDE SEQUENCE [LARGE SCALE GENOMIC DNA]</scope>
    <source>
        <strain evidence="2 3">KYPC3</strain>
    </source>
</reference>
<dbReference type="Gene3D" id="3.40.190.10">
    <property type="entry name" value="Periplasmic binding protein-like II"/>
    <property type="match status" value="2"/>
</dbReference>
<dbReference type="EMBL" id="SACS01000001">
    <property type="protein sequence ID" value="RVU42043.1"/>
    <property type="molecule type" value="Genomic_DNA"/>
</dbReference>
<dbReference type="AlphaFoldDB" id="A0A437R5M6"/>
<sequence>MTKWIFSVFGCALLAMPSAACGLRVLTEDLPPYQVVKNHQVVAGSAYLQVEAILRSAGLPCRTEVLPWARSFELARSQPNTLIYSLARLPAREHLFVWLAPLIQADYRFFSADHKVIEQIQQGQSPLDFIAVAVAGSMMDSALQQLGFVPEQNLIHVKDVNAQWKMLQIQRAQLTLAFEPDFKALADLKVRQTQFFASRQVVQKIQLYLAAHPQTDPVLLEQLRTAVEQQASQGLPVNVSGR</sequence>
<evidence type="ECO:0000313" key="2">
    <source>
        <dbReference type="EMBL" id="RVU42043.1"/>
    </source>
</evidence>
<protein>
    <recommendedName>
        <fullName evidence="4">Transporter substrate-binding domain-containing protein</fullName>
    </recommendedName>
</protein>
<feature type="signal peptide" evidence="1">
    <location>
        <begin position="1"/>
        <end position="20"/>
    </location>
</feature>
<keyword evidence="1" id="KW-0732">Signal</keyword>
<proteinExistence type="predicted"/>
<dbReference type="OrthoDB" id="8587856at2"/>
<keyword evidence="3" id="KW-1185">Reference proteome</keyword>
<dbReference type="PANTHER" id="PTHR38834">
    <property type="entry name" value="PERIPLASMIC SUBSTRATE BINDING PROTEIN FAMILY 3"/>
    <property type="match status" value="1"/>
</dbReference>